<keyword evidence="11" id="KW-1185">Reference proteome</keyword>
<dbReference type="KEGG" id="bii:BINDI_0344"/>
<keyword evidence="8" id="KW-0963">Cytoplasm</keyword>
<dbReference type="InterPro" id="IPR018510">
    <property type="entry name" value="DAP_epimerase_AS"/>
</dbReference>
<dbReference type="GO" id="GO:0008837">
    <property type="term" value="F:diaminopimelate epimerase activity"/>
    <property type="evidence" value="ECO:0007669"/>
    <property type="project" value="UniProtKB-UniRule"/>
</dbReference>
<dbReference type="OrthoDB" id="9805408at2"/>
<feature type="site" description="Could be important to modulate the pK values of the two catalytic cysteine residues" evidence="8">
    <location>
        <position position="273"/>
    </location>
</feature>
<feature type="binding site" evidence="8">
    <location>
        <position position="82"/>
    </location>
    <ligand>
        <name>substrate</name>
    </ligand>
</feature>
<feature type="site" description="Could be important to modulate the pK values of the two catalytic cysteine residues" evidence="8">
    <location>
        <position position="178"/>
    </location>
</feature>
<evidence type="ECO:0000256" key="8">
    <source>
        <dbReference type="HAMAP-Rule" id="MF_00197"/>
    </source>
</evidence>
<comment type="pathway">
    <text evidence="1 8">Amino-acid biosynthesis; L-lysine biosynthesis via DAP pathway; DL-2,6-diaminopimelate from LL-2,6-diaminopimelate: step 1/1.</text>
</comment>
<comment type="catalytic activity">
    <reaction evidence="7 8">
        <text>(2S,6S)-2,6-diaminopimelate = meso-2,6-diaminopimelate</text>
        <dbReference type="Rhea" id="RHEA:15393"/>
        <dbReference type="ChEBI" id="CHEBI:57609"/>
        <dbReference type="ChEBI" id="CHEBI:57791"/>
        <dbReference type="EC" id="5.1.1.7"/>
    </reaction>
</comment>
<keyword evidence="5 8" id="KW-0457">Lysine biosynthesis</keyword>
<feature type="binding site" evidence="8">
    <location>
        <begin position="92"/>
        <end position="93"/>
    </location>
    <ligand>
        <name>substrate</name>
    </ligand>
</feature>
<feature type="binding site" evidence="8">
    <location>
        <position position="249"/>
    </location>
    <ligand>
        <name>substrate</name>
    </ligand>
</feature>
<dbReference type="UniPathway" id="UPA00034">
    <property type="reaction ID" value="UER00025"/>
</dbReference>
<accession>A0A087VTH8</accession>
<sequence length="342" mass="35786">MSIPRTVYKMHATGNDFVVYADPQGTLEPSADQVRWLCDRHFGVGADGVIRLAHPQDVSDLDQEAIEGCNRFGCQWFMDYRNADGSLAQMCGNGTRAITLFAQKQGLAPTMDGSSFLLGTRAGVKRIVSRGAASDVDGHVFTVNIGAWTMGALGGQMVDGGALGKSAPGTLVDMGNPHVVVLAGLGEGFARQDSEGTGVDGNGAGEHSLPDGLPGAVSTLLGKTELPDLDTLDLGRQPNAHPGLDEGQNIEFLRLESLDPQTGSGHASMRVYERGVGETLSCGTGLSASGVVLRALTGLDHWAIRVGGGVLDVDVDDQEVHLTGEARMVARVSLEDIPRGLA</sequence>
<dbReference type="HAMAP" id="MF_00197">
    <property type="entry name" value="DAP_epimerase"/>
    <property type="match status" value="1"/>
</dbReference>
<dbReference type="GO" id="GO:0005829">
    <property type="term" value="C:cytosol"/>
    <property type="evidence" value="ECO:0007669"/>
    <property type="project" value="TreeGrafter"/>
</dbReference>
<feature type="binding site" evidence="8">
    <location>
        <position position="15"/>
    </location>
    <ligand>
        <name>substrate</name>
    </ligand>
</feature>
<evidence type="ECO:0000256" key="5">
    <source>
        <dbReference type="ARBA" id="ARBA00023154"/>
    </source>
</evidence>
<evidence type="ECO:0000256" key="1">
    <source>
        <dbReference type="ARBA" id="ARBA00005196"/>
    </source>
</evidence>
<dbReference type="EMBL" id="CP006018">
    <property type="protein sequence ID" value="AIC91626.1"/>
    <property type="molecule type" value="Genomic_DNA"/>
</dbReference>
<dbReference type="Pfam" id="PF01678">
    <property type="entry name" value="DAP_epimerase"/>
    <property type="match status" value="2"/>
</dbReference>
<comment type="function">
    <text evidence="8">Catalyzes the stereoinversion of LL-2,6-diaminopimelate (L,L-DAP) to meso-diaminopimelate (meso-DAP), a precursor of L-lysine and an essential component of the bacterial peptidoglycan.</text>
</comment>
<comment type="subunit">
    <text evidence="8">Homodimer.</text>
</comment>
<dbReference type="PANTHER" id="PTHR31689">
    <property type="entry name" value="DIAMINOPIMELATE EPIMERASE, CHLOROPLASTIC"/>
    <property type="match status" value="1"/>
</dbReference>
<comment type="similarity">
    <text evidence="2 8">Belongs to the diaminopimelate epimerase family.</text>
</comment>
<evidence type="ECO:0000313" key="10">
    <source>
        <dbReference type="EMBL" id="AIC91626.1"/>
    </source>
</evidence>
<dbReference type="Gene3D" id="3.10.310.10">
    <property type="entry name" value="Diaminopimelate Epimerase, Chain A, domain 1"/>
    <property type="match status" value="2"/>
</dbReference>
<feature type="active site" description="Proton acceptor" evidence="8">
    <location>
        <position position="282"/>
    </location>
</feature>
<dbReference type="RefSeq" id="WP_033489799.1">
    <property type="nucleotide sequence ID" value="NZ_CP006018.1"/>
</dbReference>
<feature type="binding site" evidence="8">
    <location>
        <begin position="283"/>
        <end position="284"/>
    </location>
    <ligand>
        <name>substrate</name>
    </ligand>
</feature>
<feature type="active site" evidence="9">
    <location>
        <position position="91"/>
    </location>
</feature>
<comment type="caution">
    <text evidence="8">Lacks conserved residue(s) required for the propagation of feature annotation.</text>
</comment>
<feature type="binding site" evidence="8">
    <location>
        <position position="176"/>
    </location>
    <ligand>
        <name>substrate</name>
    </ligand>
</feature>
<feature type="binding site" evidence="8">
    <location>
        <begin position="273"/>
        <end position="274"/>
    </location>
    <ligand>
        <name>substrate</name>
    </ligand>
</feature>
<evidence type="ECO:0000256" key="4">
    <source>
        <dbReference type="ARBA" id="ARBA00022605"/>
    </source>
</evidence>
<evidence type="ECO:0000256" key="7">
    <source>
        <dbReference type="ARBA" id="ARBA00051712"/>
    </source>
</evidence>
<dbReference type="InterPro" id="IPR001653">
    <property type="entry name" value="DAP_epimerase_DapF"/>
</dbReference>
<keyword evidence="4 8" id="KW-0028">Amino-acid biosynthesis</keyword>
<protein>
    <recommendedName>
        <fullName evidence="3 8">Diaminopimelate epimerase</fullName>
        <shortName evidence="8">DAP epimerase</shortName>
        <ecNumber evidence="3 8">5.1.1.7</ecNumber>
    </recommendedName>
    <alternativeName>
        <fullName evidence="8">PLP-independent amino acid racemase</fullName>
    </alternativeName>
</protein>
<feature type="active site" description="Proton donor" evidence="8">
    <location>
        <position position="91"/>
    </location>
</feature>
<gene>
    <name evidence="8" type="primary">dapF</name>
    <name evidence="10" type="ORF">BINDI_0344</name>
</gene>
<evidence type="ECO:0000313" key="11">
    <source>
        <dbReference type="Proteomes" id="UP000028569"/>
    </source>
</evidence>
<dbReference type="HOGENOM" id="CLU_053306_4_0_11"/>
<evidence type="ECO:0000256" key="3">
    <source>
        <dbReference type="ARBA" id="ARBA00013080"/>
    </source>
</evidence>
<dbReference type="AlphaFoldDB" id="A0A087VTH8"/>
<dbReference type="PANTHER" id="PTHR31689:SF0">
    <property type="entry name" value="DIAMINOPIMELATE EPIMERASE"/>
    <property type="match status" value="1"/>
</dbReference>
<evidence type="ECO:0000256" key="6">
    <source>
        <dbReference type="ARBA" id="ARBA00023235"/>
    </source>
</evidence>
<name>A0A087VTH8_9BIFI</name>
<dbReference type="PROSITE" id="PS01326">
    <property type="entry name" value="DAP_EPIMERASE"/>
    <property type="match status" value="1"/>
</dbReference>
<dbReference type="EC" id="5.1.1.7" evidence="3 8"/>
<evidence type="ECO:0000256" key="2">
    <source>
        <dbReference type="ARBA" id="ARBA00010219"/>
    </source>
</evidence>
<keyword evidence="6 8" id="KW-0413">Isomerase</keyword>
<proteinExistence type="inferred from homology"/>
<evidence type="ECO:0000256" key="9">
    <source>
        <dbReference type="PROSITE-ProRule" id="PRU10125"/>
    </source>
</evidence>
<comment type="subcellular location">
    <subcellularLocation>
        <location evidence="8">Cytoplasm</location>
    </subcellularLocation>
</comment>
<dbReference type="SUPFAM" id="SSF54506">
    <property type="entry name" value="Diaminopimelate epimerase-like"/>
    <property type="match status" value="2"/>
</dbReference>
<dbReference type="GO" id="GO:0009089">
    <property type="term" value="P:lysine biosynthetic process via diaminopimelate"/>
    <property type="evidence" value="ECO:0007669"/>
    <property type="project" value="UniProtKB-UniRule"/>
</dbReference>
<reference evidence="10 11" key="1">
    <citation type="journal article" date="2014" name="Appl. Environ. Microbiol.">
        <title>Genomic encyclopedia of type strains of the genus Bifidobacterium.</title>
        <authorList>
            <person name="Milani C."/>
            <person name="Lugli G.A."/>
            <person name="Duranti S."/>
            <person name="Turroni F."/>
            <person name="Bottacini F."/>
            <person name="Mangifesta M."/>
            <person name="Sanchez B."/>
            <person name="Viappiani A."/>
            <person name="Mancabelli L."/>
            <person name="Taminiau B."/>
            <person name="Delcenserie V."/>
            <person name="Barrangou R."/>
            <person name="Margolles A."/>
            <person name="van Sinderen D."/>
            <person name="Ventura M."/>
        </authorList>
    </citation>
    <scope>NUCLEOTIDE SEQUENCE [LARGE SCALE GENOMIC DNA]</scope>
    <source>
        <strain evidence="10 11">LMG 11587</strain>
    </source>
</reference>
<dbReference type="Proteomes" id="UP000028569">
    <property type="component" value="Chromosome"/>
</dbReference>
<organism evidence="10 11">
    <name type="scientific">Bifidobacterium [indicum] DSM 20214 = LMG 11587</name>
    <dbReference type="NCBI Taxonomy" id="1341694"/>
    <lineage>
        <taxon>Bacteria</taxon>
        <taxon>Bacillati</taxon>
        <taxon>Actinomycetota</taxon>
        <taxon>Actinomycetes</taxon>
        <taxon>Bifidobacteriales</taxon>
        <taxon>Bifidobacteriaceae</taxon>
        <taxon>Bifidobacterium</taxon>
    </lineage>
</organism>